<reference evidence="2" key="1">
    <citation type="journal article" date="2022" name="Mol. Ecol. Resour.">
        <title>The genomes of chicory, endive, great burdock and yacon provide insights into Asteraceae palaeo-polyploidization history and plant inulin production.</title>
        <authorList>
            <person name="Fan W."/>
            <person name="Wang S."/>
            <person name="Wang H."/>
            <person name="Wang A."/>
            <person name="Jiang F."/>
            <person name="Liu H."/>
            <person name="Zhao H."/>
            <person name="Xu D."/>
            <person name="Zhang Y."/>
        </authorList>
    </citation>
    <scope>NUCLEOTIDE SEQUENCE [LARGE SCALE GENOMIC DNA]</scope>
    <source>
        <strain evidence="2">cv. Niubang</strain>
    </source>
</reference>
<sequence>MGLQAQPYGIQGMLKEGHKHLSGLDEAVVKNIDACKQLSTITRTSLGPNGMNKMVINHLDKLFVTSDTATIVNELEIQHPAAKILVLAGKAQQEEIGDGANLTVSFAGELLQGAEDLIRMGLHPSEIIIGYTKAINKVVEILEGLVEDGSDTMDVRSKDEAILRMKAAVASKQYGQESILCPLIADACIQVCPKNPVNFNVDNVRVAKLLGGGLHNCTTVRGMVLKGDTVGSIKKIEKAKVVVIAGGVDTTATETKGTVLIHSAEQLENYAKTEEAKVEELIKAVADSGAKVIISGAAVGEMALHFCERYKIMVLKIASKFELRRFCRTTGAVSLLKLGTVNPDDLGYVDSISVEEIGGARVTVVRNEEGGNSVTTVVLRGSTDSILDDLERAVDDGVNTYKALCRDSRIVPGAAATEIELARRLKEFSFTETGLDQYAIAKFAESFEMIPKTLAENAGLNAMEIISSLYADHASGNVKVGIDLEEGACKDVSTLNIWDLYVTKFHALKYAADAVCTVLRVDQIIMSKPAGGPGRRDQQAMDED</sequence>
<reference evidence="1 2" key="2">
    <citation type="journal article" date="2022" name="Mol. Ecol. Resour.">
        <title>The genomes of chicory, endive, great burdock and yacon provide insights into Asteraceae paleo-polyploidization history and plant inulin production.</title>
        <authorList>
            <person name="Fan W."/>
            <person name="Wang S."/>
            <person name="Wang H."/>
            <person name="Wang A."/>
            <person name="Jiang F."/>
            <person name="Liu H."/>
            <person name="Zhao H."/>
            <person name="Xu D."/>
            <person name="Zhang Y."/>
        </authorList>
    </citation>
    <scope>NUCLEOTIDE SEQUENCE [LARGE SCALE GENOMIC DNA]</scope>
    <source>
        <strain evidence="2">cv. Niubang</strain>
    </source>
</reference>
<accession>A0ACB9CNL2</accession>
<protein>
    <submittedName>
        <fullName evidence="1">Uncharacterized protein</fullName>
    </submittedName>
</protein>
<name>A0ACB9CNL2_ARCLA</name>
<organism evidence="1 2">
    <name type="scientific">Arctium lappa</name>
    <name type="common">Greater burdock</name>
    <name type="synonym">Lappa major</name>
    <dbReference type="NCBI Taxonomy" id="4217"/>
    <lineage>
        <taxon>Eukaryota</taxon>
        <taxon>Viridiplantae</taxon>
        <taxon>Streptophyta</taxon>
        <taxon>Embryophyta</taxon>
        <taxon>Tracheophyta</taxon>
        <taxon>Spermatophyta</taxon>
        <taxon>Magnoliopsida</taxon>
        <taxon>eudicotyledons</taxon>
        <taxon>Gunneridae</taxon>
        <taxon>Pentapetalae</taxon>
        <taxon>asterids</taxon>
        <taxon>campanulids</taxon>
        <taxon>Asterales</taxon>
        <taxon>Asteraceae</taxon>
        <taxon>Carduoideae</taxon>
        <taxon>Cardueae</taxon>
        <taxon>Arctiinae</taxon>
        <taxon>Arctium</taxon>
    </lineage>
</organism>
<proteinExistence type="predicted"/>
<evidence type="ECO:0000313" key="2">
    <source>
        <dbReference type="Proteomes" id="UP001055879"/>
    </source>
</evidence>
<gene>
    <name evidence="1" type="ORF">L6452_15165</name>
</gene>
<keyword evidence="2" id="KW-1185">Reference proteome</keyword>
<dbReference type="EMBL" id="CM042050">
    <property type="protein sequence ID" value="KAI3735657.1"/>
    <property type="molecule type" value="Genomic_DNA"/>
</dbReference>
<dbReference type="Proteomes" id="UP001055879">
    <property type="component" value="Linkage Group LG04"/>
</dbReference>
<comment type="caution">
    <text evidence="1">The sequence shown here is derived from an EMBL/GenBank/DDBJ whole genome shotgun (WGS) entry which is preliminary data.</text>
</comment>
<evidence type="ECO:0000313" key="1">
    <source>
        <dbReference type="EMBL" id="KAI3735657.1"/>
    </source>
</evidence>